<reference evidence="9 10" key="1">
    <citation type="submission" date="2009-05" db="EMBL/GenBank/DDBJ databases">
        <authorList>
            <person name="Setubal J.C."/>
            <person name="Boyle S."/>
            <person name="Crasta O.R."/>
            <person name="Gillespie J.J."/>
            <person name="Kenyon R.W."/>
            <person name="Lu J."/>
            <person name="Mane S."/>
            <person name="Nagrani S."/>
            <person name="Shallom J.M."/>
            <person name="Shallom S."/>
            <person name="Shukla M."/>
            <person name="Snyder E.E."/>
            <person name="Sobral B.W."/>
            <person name="Wattam A.R."/>
            <person name="Will R."/>
            <person name="Williams K."/>
            <person name="Yoo H."/>
            <person name="Munk C."/>
            <person name="Tapia R."/>
            <person name="Green L."/>
            <person name="Rogers Y."/>
            <person name="Detter J.C."/>
            <person name="Bruce D."/>
            <person name="Brettin T.S."/>
            <person name="Tsolis R."/>
        </authorList>
    </citation>
    <scope>NUCLEOTIDE SEQUENCE [LARGE SCALE GENOMIC DNA]</scope>
    <source>
        <strain evidence="9 10">LMG 3301</strain>
    </source>
</reference>
<evidence type="ECO:0000256" key="3">
    <source>
        <dbReference type="ARBA" id="ARBA00022553"/>
    </source>
</evidence>
<protein>
    <recommendedName>
        <fullName evidence="2">histidine kinase</fullName>
        <ecNumber evidence="2">2.7.13.3</ecNumber>
    </recommendedName>
</protein>
<proteinExistence type="predicted"/>
<keyword evidence="5" id="KW-0547">Nucleotide-binding</keyword>
<gene>
    <name evidence="9" type="ORF">OINT_2001091</name>
</gene>
<dbReference type="Gene3D" id="3.30.565.10">
    <property type="entry name" value="Histidine kinase-like ATPase, C-terminal domain"/>
    <property type="match status" value="1"/>
</dbReference>
<evidence type="ECO:0000256" key="5">
    <source>
        <dbReference type="ARBA" id="ARBA00022741"/>
    </source>
</evidence>
<evidence type="ECO:0000313" key="9">
    <source>
        <dbReference type="EMBL" id="EEQ93901.1"/>
    </source>
</evidence>
<feature type="domain" description="Signal transduction histidine kinase HWE region" evidence="8">
    <location>
        <begin position="189"/>
        <end position="268"/>
    </location>
</feature>
<dbReference type="Pfam" id="PF08448">
    <property type="entry name" value="PAS_4"/>
    <property type="match status" value="1"/>
</dbReference>
<dbReference type="PANTHER" id="PTHR41523">
    <property type="entry name" value="TWO-COMPONENT SYSTEM SENSOR PROTEIN"/>
    <property type="match status" value="1"/>
</dbReference>
<evidence type="ECO:0000256" key="6">
    <source>
        <dbReference type="ARBA" id="ARBA00022777"/>
    </source>
</evidence>
<dbReference type="AlphaFoldDB" id="C4WNE6"/>
<evidence type="ECO:0000256" key="4">
    <source>
        <dbReference type="ARBA" id="ARBA00022679"/>
    </source>
</evidence>
<dbReference type="InterPro" id="IPR036890">
    <property type="entry name" value="HATPase_C_sf"/>
</dbReference>
<dbReference type="GO" id="GO:0004673">
    <property type="term" value="F:protein histidine kinase activity"/>
    <property type="evidence" value="ECO:0007669"/>
    <property type="project" value="UniProtKB-EC"/>
</dbReference>
<name>C4WNE6_9HYPH</name>
<comment type="caution">
    <text evidence="9">The sequence shown here is derived from an EMBL/GenBank/DDBJ whole genome shotgun (WGS) entry which is preliminary data.</text>
</comment>
<comment type="catalytic activity">
    <reaction evidence="1">
        <text>ATP + protein L-histidine = ADP + protein N-phospho-L-histidine.</text>
        <dbReference type="EC" id="2.7.13.3"/>
    </reaction>
</comment>
<accession>C4WNE6</accession>
<dbReference type="HOGENOM" id="CLU_000445_114_57_5"/>
<keyword evidence="3" id="KW-0597">Phosphoprotein</keyword>
<dbReference type="SMART" id="SM00911">
    <property type="entry name" value="HWE_HK"/>
    <property type="match status" value="1"/>
</dbReference>
<dbReference type="Proteomes" id="UP000004386">
    <property type="component" value="Unassembled WGS sequence"/>
</dbReference>
<dbReference type="EMBL" id="ACQA01000002">
    <property type="protein sequence ID" value="EEQ93901.1"/>
    <property type="molecule type" value="Genomic_DNA"/>
</dbReference>
<keyword evidence="6 9" id="KW-0418">Kinase</keyword>
<evidence type="ECO:0000256" key="1">
    <source>
        <dbReference type="ARBA" id="ARBA00000085"/>
    </source>
</evidence>
<dbReference type="InterPro" id="IPR011102">
    <property type="entry name" value="Sig_transdc_His_kinase_HWE"/>
</dbReference>
<dbReference type="PANTHER" id="PTHR41523:SF7">
    <property type="entry name" value="HISTIDINE KINASE"/>
    <property type="match status" value="1"/>
</dbReference>
<keyword evidence="7" id="KW-0067">ATP-binding</keyword>
<evidence type="ECO:0000256" key="7">
    <source>
        <dbReference type="ARBA" id="ARBA00022840"/>
    </source>
</evidence>
<evidence type="ECO:0000259" key="8">
    <source>
        <dbReference type="SMART" id="SM00911"/>
    </source>
</evidence>
<dbReference type="EC" id="2.7.13.3" evidence="2"/>
<dbReference type="Gene3D" id="3.30.450.20">
    <property type="entry name" value="PAS domain"/>
    <property type="match status" value="1"/>
</dbReference>
<dbReference type="SUPFAM" id="SSF55785">
    <property type="entry name" value="PYP-like sensor domain (PAS domain)"/>
    <property type="match status" value="1"/>
</dbReference>
<evidence type="ECO:0000256" key="2">
    <source>
        <dbReference type="ARBA" id="ARBA00012438"/>
    </source>
</evidence>
<dbReference type="InterPro" id="IPR013656">
    <property type="entry name" value="PAS_4"/>
</dbReference>
<dbReference type="InterPro" id="IPR035965">
    <property type="entry name" value="PAS-like_dom_sf"/>
</dbReference>
<keyword evidence="4" id="KW-0808">Transferase</keyword>
<evidence type="ECO:0000313" key="10">
    <source>
        <dbReference type="Proteomes" id="UP000004386"/>
    </source>
</evidence>
<dbReference type="GO" id="GO:0005524">
    <property type="term" value="F:ATP binding"/>
    <property type="evidence" value="ECO:0007669"/>
    <property type="project" value="UniProtKB-KW"/>
</dbReference>
<dbReference type="Pfam" id="PF07536">
    <property type="entry name" value="HWE_HK"/>
    <property type="match status" value="1"/>
</dbReference>
<sequence length="383" mass="41975">MPYLIRLGGAAYESSSIKLEYTMDSAVPFLHARGQSADEIRLLDWSRNPIGVPASWPAPLVTAVQMMLASHFPKAIIWGPEFTTIYNDAFRPILGEKENCMGASFRDIWSEAWDELLPMVKKAYAGEATFIEDFPLVIDRHGYDEQCYFTFCYSPIFDEQGRVGGMIDTVIETTQKVEAEKHARILNTELAHRIKNTFSVVSAIASQTFNNNADEEVINTFIKRLSALGNAHDVLRLGKSSEGSLRQIVSGVTTALAVDDRVHMAGPDVSVGPKGASTISLLVHELTTNAIKYGALSNPTGQVQLNVAISKRQVEPVFSMNWIEIGGPPVAPPTKTGFGSKLIRMGLLGSGEVRSEYKPEGFSAEFTAPLLQLQGEGRLFDST</sequence>
<organism evidence="9 10">
    <name type="scientific">Brucella intermedia LMG 3301</name>
    <dbReference type="NCBI Taxonomy" id="641118"/>
    <lineage>
        <taxon>Bacteria</taxon>
        <taxon>Pseudomonadati</taxon>
        <taxon>Pseudomonadota</taxon>
        <taxon>Alphaproteobacteria</taxon>
        <taxon>Hyphomicrobiales</taxon>
        <taxon>Brucellaceae</taxon>
        <taxon>Brucella/Ochrobactrum group</taxon>
        <taxon>Brucella</taxon>
    </lineage>
</organism>